<reference evidence="1" key="1">
    <citation type="journal article" date="2021" name="Mol. Plant Microbe Interact.">
        <title>Complete Genome Sequence of the Plant-Pathogenic Fungus Colletotrichum lupini.</title>
        <authorList>
            <person name="Baroncelli R."/>
            <person name="Pensec F."/>
            <person name="Da Lio D."/>
            <person name="Boufleur T."/>
            <person name="Vicente I."/>
            <person name="Sarrocco S."/>
            <person name="Picot A."/>
            <person name="Baraldi E."/>
            <person name="Sukno S."/>
            <person name="Thon M."/>
            <person name="Le Floch G."/>
        </authorList>
    </citation>
    <scope>NUCLEOTIDE SEQUENCE</scope>
    <source>
        <strain evidence="1">IMI 504893</strain>
    </source>
</reference>
<keyword evidence="2" id="KW-1185">Reference proteome</keyword>
<dbReference type="GeneID" id="73341525"/>
<dbReference type="Proteomes" id="UP000830671">
    <property type="component" value="Chromosome 4"/>
</dbReference>
<dbReference type="EMBL" id="CP019476">
    <property type="protein sequence ID" value="UQC82035.1"/>
    <property type="molecule type" value="Genomic_DNA"/>
</dbReference>
<dbReference type="KEGG" id="clup:CLUP02_07521"/>
<sequence length="142" mass="15859">MAWMRICYMRGPTANQLVHGVLESIRYWYGMWTFHGILIDKSRATPCRRGGSTHLELRLPHFRLRCVGKGGIFGGGAAQRAHPPRYARHLRRNSANLQFHLILRPPLVSISPAVANIFSPLCATCLACHNVPAPLAHESITP</sequence>
<dbReference type="RefSeq" id="XP_049143658.1">
    <property type="nucleotide sequence ID" value="XM_049286515.1"/>
</dbReference>
<name>A0A9Q8SRD9_9PEZI</name>
<protein>
    <submittedName>
        <fullName evidence="1">Uncharacterized protein</fullName>
    </submittedName>
</protein>
<accession>A0A9Q8SRD9</accession>
<dbReference type="AlphaFoldDB" id="A0A9Q8SRD9"/>
<evidence type="ECO:0000313" key="2">
    <source>
        <dbReference type="Proteomes" id="UP000830671"/>
    </source>
</evidence>
<proteinExistence type="predicted"/>
<organism evidence="1 2">
    <name type="scientific">Colletotrichum lupini</name>
    <dbReference type="NCBI Taxonomy" id="145971"/>
    <lineage>
        <taxon>Eukaryota</taxon>
        <taxon>Fungi</taxon>
        <taxon>Dikarya</taxon>
        <taxon>Ascomycota</taxon>
        <taxon>Pezizomycotina</taxon>
        <taxon>Sordariomycetes</taxon>
        <taxon>Hypocreomycetidae</taxon>
        <taxon>Glomerellales</taxon>
        <taxon>Glomerellaceae</taxon>
        <taxon>Colletotrichum</taxon>
        <taxon>Colletotrichum acutatum species complex</taxon>
    </lineage>
</organism>
<gene>
    <name evidence="1" type="ORF">CLUP02_07521</name>
</gene>
<evidence type="ECO:0000313" key="1">
    <source>
        <dbReference type="EMBL" id="UQC82035.1"/>
    </source>
</evidence>